<dbReference type="InterPro" id="IPR052362">
    <property type="entry name" value="HTH-GbsR_regulator"/>
</dbReference>
<feature type="domain" description="HTH marR-type" evidence="4">
    <location>
        <begin position="21"/>
        <end position="80"/>
    </location>
</feature>
<dbReference type="SUPFAM" id="SSF46785">
    <property type="entry name" value="Winged helix' DNA-binding domain"/>
    <property type="match status" value="1"/>
</dbReference>
<evidence type="ECO:0000256" key="3">
    <source>
        <dbReference type="ARBA" id="ARBA00023163"/>
    </source>
</evidence>
<keyword evidence="3" id="KW-0804">Transcription</keyword>
<dbReference type="InterPro" id="IPR036388">
    <property type="entry name" value="WH-like_DNA-bd_sf"/>
</dbReference>
<dbReference type="InterPro" id="IPR036390">
    <property type="entry name" value="WH_DNA-bd_sf"/>
</dbReference>
<protein>
    <submittedName>
        <fullName evidence="5">MarR family transcriptional regulator</fullName>
    </submittedName>
</protein>
<dbReference type="RefSeq" id="WP_152000758.1">
    <property type="nucleotide sequence ID" value="NZ_CP136051.1"/>
</dbReference>
<sequence length="152" mass="17681">MNEKARVDYVEKVGVFFEQNGYPPVAGRLIGYLMTSNEKGRTFYEIHQFVNASKSSVSNALNKLVEKGLVKYLTISGDRKRYFFLDLKPWIGQTKERAEFFSSFSSLINDCVSIRDDKQSEFTQDLMKLEAFHKYLAAEMPKIIDKWEKMHS</sequence>
<evidence type="ECO:0000256" key="1">
    <source>
        <dbReference type="ARBA" id="ARBA00023015"/>
    </source>
</evidence>
<evidence type="ECO:0000313" key="5">
    <source>
        <dbReference type="EMBL" id="WOK05825.1"/>
    </source>
</evidence>
<dbReference type="InterPro" id="IPR000835">
    <property type="entry name" value="HTH_MarR-typ"/>
</dbReference>
<keyword evidence="2" id="KW-0238">DNA-binding</keyword>
<gene>
    <name evidence="5" type="ORF">RT717_22380</name>
</gene>
<dbReference type="CDD" id="cd00090">
    <property type="entry name" value="HTH_ARSR"/>
    <property type="match status" value="1"/>
</dbReference>
<dbReference type="PANTHER" id="PTHR38465">
    <property type="entry name" value="HTH-TYPE TRANSCRIPTIONAL REGULATOR MJ1563-RELATED"/>
    <property type="match status" value="1"/>
</dbReference>
<dbReference type="EMBL" id="CP136051">
    <property type="protein sequence ID" value="WOK05825.1"/>
    <property type="molecule type" value="Genomic_DNA"/>
</dbReference>
<dbReference type="PANTHER" id="PTHR38465:SF2">
    <property type="entry name" value="HTH-TYPE TRANSCRIPTIONAL REGULATOR MMPR5"/>
    <property type="match status" value="1"/>
</dbReference>
<proteinExistence type="predicted"/>
<evidence type="ECO:0000256" key="2">
    <source>
        <dbReference type="ARBA" id="ARBA00023125"/>
    </source>
</evidence>
<evidence type="ECO:0000313" key="6">
    <source>
        <dbReference type="Proteomes" id="UP001302349"/>
    </source>
</evidence>
<dbReference type="Gene3D" id="1.10.10.10">
    <property type="entry name" value="Winged helix-like DNA-binding domain superfamily/Winged helix DNA-binding domain"/>
    <property type="match status" value="1"/>
</dbReference>
<reference evidence="5 6" key="1">
    <citation type="journal article" date="2023" name="Microbiol. Resour. Announc.">
        <title>Complete Genome Sequence of Imperialibacter roseus strain P4T.</title>
        <authorList>
            <person name="Tizabi D.R."/>
            <person name="Bachvaroff T."/>
            <person name="Hill R.T."/>
        </authorList>
    </citation>
    <scope>NUCLEOTIDE SEQUENCE [LARGE SCALE GENOMIC DNA]</scope>
    <source>
        <strain evidence="5 6">P4T</strain>
    </source>
</reference>
<dbReference type="InterPro" id="IPR011991">
    <property type="entry name" value="ArsR-like_HTH"/>
</dbReference>
<name>A0ABZ0INB5_9BACT</name>
<keyword evidence="6" id="KW-1185">Reference proteome</keyword>
<keyword evidence="1" id="KW-0805">Transcription regulation</keyword>
<organism evidence="5 6">
    <name type="scientific">Imperialibacter roseus</name>
    <dbReference type="NCBI Taxonomy" id="1324217"/>
    <lineage>
        <taxon>Bacteria</taxon>
        <taxon>Pseudomonadati</taxon>
        <taxon>Bacteroidota</taxon>
        <taxon>Cytophagia</taxon>
        <taxon>Cytophagales</taxon>
        <taxon>Flammeovirgaceae</taxon>
        <taxon>Imperialibacter</taxon>
    </lineage>
</organism>
<accession>A0ABZ0INB5</accession>
<dbReference type="Proteomes" id="UP001302349">
    <property type="component" value="Chromosome"/>
</dbReference>
<dbReference type="Pfam" id="PF12802">
    <property type="entry name" value="MarR_2"/>
    <property type="match status" value="1"/>
</dbReference>
<evidence type="ECO:0000259" key="4">
    <source>
        <dbReference type="Pfam" id="PF12802"/>
    </source>
</evidence>